<dbReference type="PANTHER" id="PTHR44688:SF16">
    <property type="entry name" value="DNA-BINDING TRANSCRIPTIONAL ACTIVATOR DEVR_DOSR"/>
    <property type="match status" value="1"/>
</dbReference>
<accession>A0A370HPF4</accession>
<dbReference type="InterPro" id="IPR036388">
    <property type="entry name" value="WH-like_DNA-bd_sf"/>
</dbReference>
<evidence type="ECO:0000256" key="4">
    <source>
        <dbReference type="PROSITE-ProRule" id="PRU00169"/>
    </source>
</evidence>
<dbReference type="PROSITE" id="PS50110">
    <property type="entry name" value="RESPONSE_REGULATORY"/>
    <property type="match status" value="1"/>
</dbReference>
<keyword evidence="8" id="KW-1185">Reference proteome</keyword>
<dbReference type="InterPro" id="IPR016032">
    <property type="entry name" value="Sig_transdc_resp-reg_C-effctor"/>
</dbReference>
<keyword evidence="3" id="KW-0804">Transcription</keyword>
<dbReference type="GO" id="GO:0006355">
    <property type="term" value="P:regulation of DNA-templated transcription"/>
    <property type="evidence" value="ECO:0007669"/>
    <property type="project" value="InterPro"/>
</dbReference>
<comment type="caution">
    <text evidence="7">The sequence shown here is derived from an EMBL/GenBank/DDBJ whole genome shotgun (WGS) entry which is preliminary data.</text>
</comment>
<feature type="domain" description="Response regulatory" evidence="6">
    <location>
        <begin position="32"/>
        <end position="144"/>
    </location>
</feature>
<organism evidence="7 8">
    <name type="scientific">Nocardia pseudobrasiliensis</name>
    <dbReference type="NCBI Taxonomy" id="45979"/>
    <lineage>
        <taxon>Bacteria</taxon>
        <taxon>Bacillati</taxon>
        <taxon>Actinomycetota</taxon>
        <taxon>Actinomycetes</taxon>
        <taxon>Mycobacteriales</taxon>
        <taxon>Nocardiaceae</taxon>
        <taxon>Nocardia</taxon>
    </lineage>
</organism>
<evidence type="ECO:0000256" key="3">
    <source>
        <dbReference type="ARBA" id="ARBA00023163"/>
    </source>
</evidence>
<keyword evidence="2" id="KW-0238">DNA-binding</keyword>
<name>A0A370HPF4_9NOCA</name>
<dbReference type="PROSITE" id="PS00622">
    <property type="entry name" value="HTH_LUXR_1"/>
    <property type="match status" value="1"/>
</dbReference>
<dbReference type="PRINTS" id="PR00038">
    <property type="entry name" value="HTHLUXR"/>
</dbReference>
<dbReference type="InterPro" id="IPR000792">
    <property type="entry name" value="Tscrpt_reg_LuxR_C"/>
</dbReference>
<feature type="modified residue" description="4-aspartylphosphate" evidence="4">
    <location>
        <position position="82"/>
    </location>
</feature>
<evidence type="ECO:0000259" key="6">
    <source>
        <dbReference type="PROSITE" id="PS50110"/>
    </source>
</evidence>
<keyword evidence="4" id="KW-0597">Phosphoprotein</keyword>
<sequence length="237" mass="25956">MTTEVRQCGAVARTASNAIPNQRHPVSSRPRTLVVASDAPLMRTEFEETVASVEQFALAAVCGRREVLNYCKRLRPDMVVLDGSVEPAVGWTDTVRRLRALNRGSRIIFLLGEAASTADVAELDAVISAEFGVLAILEALHVLMSGALVSVGPRSGAAREDEPEVDYVARERLSTLTSREREILMLVTHGLSNREVGIRLRISPDTVKEYVSRILGKLEVTSRIEAAVLAVRAEFEY</sequence>
<dbReference type="CDD" id="cd06170">
    <property type="entry name" value="LuxR_C_like"/>
    <property type="match status" value="1"/>
</dbReference>
<feature type="domain" description="HTH luxR-type" evidence="5">
    <location>
        <begin position="169"/>
        <end position="234"/>
    </location>
</feature>
<proteinExistence type="predicted"/>
<dbReference type="SMART" id="SM00421">
    <property type="entry name" value="HTH_LUXR"/>
    <property type="match status" value="1"/>
</dbReference>
<dbReference type="PANTHER" id="PTHR44688">
    <property type="entry name" value="DNA-BINDING TRANSCRIPTIONAL ACTIVATOR DEVR_DOSR"/>
    <property type="match status" value="1"/>
</dbReference>
<dbReference type="Gene3D" id="1.10.10.10">
    <property type="entry name" value="Winged helix-like DNA-binding domain superfamily/Winged helix DNA-binding domain"/>
    <property type="match status" value="1"/>
</dbReference>
<evidence type="ECO:0000259" key="5">
    <source>
        <dbReference type="PROSITE" id="PS50043"/>
    </source>
</evidence>
<dbReference type="STRING" id="1210086.GCA_001613105_06268"/>
<reference evidence="7 8" key="1">
    <citation type="submission" date="2018-07" db="EMBL/GenBank/DDBJ databases">
        <title>Genomic Encyclopedia of Type Strains, Phase IV (KMG-IV): sequencing the most valuable type-strain genomes for metagenomic binning, comparative biology and taxonomic classification.</title>
        <authorList>
            <person name="Goeker M."/>
        </authorList>
    </citation>
    <scope>NUCLEOTIDE SEQUENCE [LARGE SCALE GENOMIC DNA]</scope>
    <source>
        <strain evidence="7 8">DSM 44290</strain>
    </source>
</reference>
<dbReference type="Gene3D" id="3.40.50.2300">
    <property type="match status" value="1"/>
</dbReference>
<dbReference type="GO" id="GO:0000160">
    <property type="term" value="P:phosphorelay signal transduction system"/>
    <property type="evidence" value="ECO:0007669"/>
    <property type="project" value="InterPro"/>
</dbReference>
<dbReference type="PROSITE" id="PS50043">
    <property type="entry name" value="HTH_LUXR_2"/>
    <property type="match status" value="1"/>
</dbReference>
<dbReference type="GO" id="GO:0003677">
    <property type="term" value="F:DNA binding"/>
    <property type="evidence" value="ECO:0007669"/>
    <property type="project" value="UniProtKB-KW"/>
</dbReference>
<gene>
    <name evidence="7" type="ORF">DFR76_11659</name>
</gene>
<dbReference type="InterPro" id="IPR001789">
    <property type="entry name" value="Sig_transdc_resp-reg_receiver"/>
</dbReference>
<keyword evidence="1" id="KW-0805">Transcription regulation</keyword>
<evidence type="ECO:0000313" key="8">
    <source>
        <dbReference type="Proteomes" id="UP000254869"/>
    </source>
</evidence>
<dbReference type="Pfam" id="PF00196">
    <property type="entry name" value="GerE"/>
    <property type="match status" value="1"/>
</dbReference>
<evidence type="ECO:0000256" key="1">
    <source>
        <dbReference type="ARBA" id="ARBA00023015"/>
    </source>
</evidence>
<evidence type="ECO:0000313" key="7">
    <source>
        <dbReference type="EMBL" id="RDI60327.1"/>
    </source>
</evidence>
<protein>
    <submittedName>
        <fullName evidence="7">Two-component system nitrate/nitrite response regulator NarP</fullName>
    </submittedName>
</protein>
<dbReference type="Proteomes" id="UP000254869">
    <property type="component" value="Unassembled WGS sequence"/>
</dbReference>
<evidence type="ECO:0000256" key="2">
    <source>
        <dbReference type="ARBA" id="ARBA00023125"/>
    </source>
</evidence>
<dbReference type="EMBL" id="QQBC01000016">
    <property type="protein sequence ID" value="RDI60327.1"/>
    <property type="molecule type" value="Genomic_DNA"/>
</dbReference>
<dbReference type="AlphaFoldDB" id="A0A370HPF4"/>
<dbReference type="SUPFAM" id="SSF46894">
    <property type="entry name" value="C-terminal effector domain of the bipartite response regulators"/>
    <property type="match status" value="1"/>
</dbReference>